<comment type="caution">
    <text evidence="7">The sequence shown here is derived from an EMBL/GenBank/DDBJ whole genome shotgun (WGS) entry which is preliminary data.</text>
</comment>
<keyword evidence="1" id="KW-0596">Phosphopantetheine</keyword>
<proteinExistence type="predicted"/>
<dbReference type="InterPro" id="IPR020806">
    <property type="entry name" value="PKS_PP-bd"/>
</dbReference>
<name>A0ABW7PR49_9ACTN</name>
<dbReference type="RefSeq" id="WP_395513996.1">
    <property type="nucleotide sequence ID" value="NZ_JBBDHD010000227.1"/>
</dbReference>
<evidence type="ECO:0000256" key="2">
    <source>
        <dbReference type="ARBA" id="ARBA00022553"/>
    </source>
</evidence>
<evidence type="ECO:0000256" key="1">
    <source>
        <dbReference type="ARBA" id="ARBA00022450"/>
    </source>
</evidence>
<evidence type="ECO:0000256" key="5">
    <source>
        <dbReference type="SAM" id="MobiDB-lite"/>
    </source>
</evidence>
<feature type="domain" description="Carrier" evidence="6">
    <location>
        <begin position="26"/>
        <end position="101"/>
    </location>
</feature>
<dbReference type="PANTHER" id="PTHR43775:SF51">
    <property type="entry name" value="INACTIVE PHENOLPHTHIOCEROL SYNTHESIS POLYKETIDE SYNTHASE TYPE I PKS1-RELATED"/>
    <property type="match status" value="1"/>
</dbReference>
<evidence type="ECO:0000259" key="6">
    <source>
        <dbReference type="PROSITE" id="PS50075"/>
    </source>
</evidence>
<evidence type="ECO:0000313" key="7">
    <source>
        <dbReference type="EMBL" id="MFH7600425.1"/>
    </source>
</evidence>
<keyword evidence="2" id="KW-0597">Phosphoprotein</keyword>
<dbReference type="InterPro" id="IPR006162">
    <property type="entry name" value="Ppantetheine_attach_site"/>
</dbReference>
<sequence>PGQGEGGQSGGPAVLGEGVDVAARGRELLTLVRTEVAGVLGFTGPEAVDAARPFRETGFDSLTAVELRNRLAAATGLRFAATVVFDHPTAQALAEHIGEELHTAASGGREAGDAALAGLAALEAALAVLAADDIRRETVHRRLTGLVAAMASGPAADGRPDGPPADQAGAASGLPAPDPAAAADALLASADDEELFAFIEEQL</sequence>
<organism evidence="7 8">
    <name type="scientific">Streptomyces racemochromogenes</name>
    <dbReference type="NCBI Taxonomy" id="67353"/>
    <lineage>
        <taxon>Bacteria</taxon>
        <taxon>Bacillati</taxon>
        <taxon>Actinomycetota</taxon>
        <taxon>Actinomycetes</taxon>
        <taxon>Kitasatosporales</taxon>
        <taxon>Streptomycetaceae</taxon>
        <taxon>Streptomyces</taxon>
    </lineage>
</organism>
<reference evidence="7 8" key="1">
    <citation type="submission" date="2024-03" db="EMBL/GenBank/DDBJ databases">
        <title>Whole genome sequencing of Streptomyces racemochromogenes, to identify antimicrobial biosynthetic gene clusters.</title>
        <authorList>
            <person name="Suryawanshi P."/>
            <person name="Krishnaraj P.U."/>
            <person name="Arun Y.P."/>
            <person name="Suryawanshi M.P."/>
            <person name="Rakshit O."/>
        </authorList>
    </citation>
    <scope>NUCLEOTIDE SEQUENCE [LARGE SCALE GENOMIC DNA]</scope>
    <source>
        <strain evidence="7 8">AUDT626</strain>
    </source>
</reference>
<dbReference type="InterPro" id="IPR009081">
    <property type="entry name" value="PP-bd_ACP"/>
</dbReference>
<dbReference type="Pfam" id="PF00550">
    <property type="entry name" value="PP-binding"/>
    <property type="match status" value="1"/>
</dbReference>
<feature type="compositionally biased region" description="Low complexity" evidence="5">
    <location>
        <begin position="164"/>
        <end position="177"/>
    </location>
</feature>
<dbReference type="Proteomes" id="UP001610631">
    <property type="component" value="Unassembled WGS sequence"/>
</dbReference>
<accession>A0ABW7PR49</accession>
<dbReference type="PANTHER" id="PTHR43775">
    <property type="entry name" value="FATTY ACID SYNTHASE"/>
    <property type="match status" value="1"/>
</dbReference>
<dbReference type="EMBL" id="JBBDHD010000227">
    <property type="protein sequence ID" value="MFH7600425.1"/>
    <property type="molecule type" value="Genomic_DNA"/>
</dbReference>
<feature type="region of interest" description="Disordered" evidence="5">
    <location>
        <begin position="153"/>
        <end position="177"/>
    </location>
</feature>
<keyword evidence="3" id="KW-0808">Transferase</keyword>
<evidence type="ECO:0000313" key="8">
    <source>
        <dbReference type="Proteomes" id="UP001610631"/>
    </source>
</evidence>
<evidence type="ECO:0000256" key="3">
    <source>
        <dbReference type="ARBA" id="ARBA00022679"/>
    </source>
</evidence>
<dbReference type="SUPFAM" id="SSF47336">
    <property type="entry name" value="ACP-like"/>
    <property type="match status" value="1"/>
</dbReference>
<protein>
    <submittedName>
        <fullName evidence="7">Acyl carrier protein</fullName>
    </submittedName>
</protein>
<gene>
    <name evidence="7" type="ORF">WDV06_35795</name>
</gene>
<dbReference type="Gene3D" id="1.10.1200.10">
    <property type="entry name" value="ACP-like"/>
    <property type="match status" value="1"/>
</dbReference>
<evidence type="ECO:0000256" key="4">
    <source>
        <dbReference type="ARBA" id="ARBA00023268"/>
    </source>
</evidence>
<keyword evidence="8" id="KW-1185">Reference proteome</keyword>
<feature type="non-terminal residue" evidence="7">
    <location>
        <position position="1"/>
    </location>
</feature>
<dbReference type="PROSITE" id="PS50075">
    <property type="entry name" value="CARRIER"/>
    <property type="match status" value="1"/>
</dbReference>
<dbReference type="SMART" id="SM01294">
    <property type="entry name" value="PKS_PP_betabranch"/>
    <property type="match status" value="1"/>
</dbReference>
<dbReference type="InterPro" id="IPR036736">
    <property type="entry name" value="ACP-like_sf"/>
</dbReference>
<dbReference type="InterPro" id="IPR050091">
    <property type="entry name" value="PKS_NRPS_Biosynth_Enz"/>
</dbReference>
<keyword evidence="4" id="KW-0511">Multifunctional enzyme</keyword>
<dbReference type="SMART" id="SM00823">
    <property type="entry name" value="PKS_PP"/>
    <property type="match status" value="1"/>
</dbReference>
<dbReference type="PROSITE" id="PS00012">
    <property type="entry name" value="PHOSPHOPANTETHEINE"/>
    <property type="match status" value="1"/>
</dbReference>